<keyword evidence="1" id="KW-1133">Transmembrane helix</keyword>
<feature type="transmembrane region" description="Helical" evidence="1">
    <location>
        <begin position="33"/>
        <end position="55"/>
    </location>
</feature>
<organism evidence="2 3">
    <name type="scientific">Amphritea japonica ATCC BAA-1530</name>
    <dbReference type="NCBI Taxonomy" id="1278309"/>
    <lineage>
        <taxon>Bacteria</taxon>
        <taxon>Pseudomonadati</taxon>
        <taxon>Pseudomonadota</taxon>
        <taxon>Gammaproteobacteria</taxon>
        <taxon>Oceanospirillales</taxon>
        <taxon>Oceanospirillaceae</taxon>
        <taxon>Amphritea</taxon>
    </lineage>
</organism>
<evidence type="ECO:0000313" key="2">
    <source>
        <dbReference type="EMBL" id="BBB27325.1"/>
    </source>
</evidence>
<evidence type="ECO:0000313" key="3">
    <source>
        <dbReference type="Proteomes" id="UP000595663"/>
    </source>
</evidence>
<dbReference type="AlphaFoldDB" id="A0A7R6STH8"/>
<dbReference type="PIRSF" id="PIRSF029693">
    <property type="entry name" value="UCP029693"/>
    <property type="match status" value="1"/>
</dbReference>
<keyword evidence="1" id="KW-0472">Membrane</keyword>
<sequence>MRCNKCFIVKGNTMDMLQRLWLKMWDRLTGLKLMGPIGVVIGLYLLVSLVLGIWWSQEPDPFEVQPVFIQTTEGVEKPVIGSATVSTLIAITDTLLQKPGGYLSNDRTPPGVWLDNIPNWEFGVLVQARDMSRAMRKDFSRSQSQSTEDVDLKEAEPLLHFDNNSWLIPSSEGEYKKSLKFLRAYEARLIDPQQQDAQFYARADNLRGWLADVSTRLGSLSQRLSASVGQKRVNTDLAGEESARQSTNNAAELEVKTGWFEIDDVFYEARGTAWALIHLLQAVEVDFADALEKKNALISLRQIVRELEATQGTVWSPMIMNGNEFGLLANHSLVMASYISRANAAIIDLRTLLEQG</sequence>
<dbReference type="EMBL" id="AP014545">
    <property type="protein sequence ID" value="BBB27325.1"/>
    <property type="molecule type" value="Genomic_DNA"/>
</dbReference>
<keyword evidence="1" id="KW-0812">Transmembrane</keyword>
<evidence type="ECO:0008006" key="4">
    <source>
        <dbReference type="Google" id="ProtNLM"/>
    </source>
</evidence>
<keyword evidence="3" id="KW-1185">Reference proteome</keyword>
<gene>
    <name evidence="2" type="ORF">AMJAP_2739</name>
</gene>
<protein>
    <recommendedName>
        <fullName evidence="4">DUF2333 domain-containing protein</fullName>
    </recommendedName>
</protein>
<name>A0A7R6STH8_9GAMM</name>
<dbReference type="Pfam" id="PF10095">
    <property type="entry name" value="DUF2333"/>
    <property type="match status" value="1"/>
</dbReference>
<evidence type="ECO:0000256" key="1">
    <source>
        <dbReference type="SAM" id="Phobius"/>
    </source>
</evidence>
<accession>A0A7R6STH8</accession>
<proteinExistence type="predicted"/>
<dbReference type="KEGG" id="ajp:AMJAP_2739"/>
<dbReference type="InterPro" id="IPR016936">
    <property type="entry name" value="UCP029693"/>
</dbReference>
<reference evidence="2 3" key="1">
    <citation type="journal article" date="2008" name="Int. J. Syst. Evol. Microbiol.">
        <title>Amphritea japonica sp. nov. and Amphritea balenae sp. nov., isolated from the sediment adjacent to sperm whale carcasses off Kagoshima, Japan.</title>
        <authorList>
            <person name="Miyazaki M."/>
            <person name="Nogi Y."/>
            <person name="Fujiwara Y."/>
            <person name="Kawato M."/>
            <person name="Nagahama T."/>
            <person name="Kubokawa K."/>
            <person name="Horikoshi K."/>
        </authorList>
    </citation>
    <scope>NUCLEOTIDE SEQUENCE [LARGE SCALE GENOMIC DNA]</scope>
    <source>
        <strain evidence="2 3">ATCC BAA-1530</strain>
    </source>
</reference>
<dbReference type="Proteomes" id="UP000595663">
    <property type="component" value="Chromosome"/>
</dbReference>